<accession>A0AAP0GH20</accession>
<protein>
    <submittedName>
        <fullName evidence="1">Uncharacterized protein</fullName>
    </submittedName>
</protein>
<reference evidence="1 2" key="1">
    <citation type="submission" date="2024-04" db="EMBL/GenBank/DDBJ databases">
        <title>The reference genome of an endangered Asteraceae, Deinandra increscens subsp. villosa, native to the Central Coast of California.</title>
        <authorList>
            <person name="Guilliams M."/>
            <person name="Hasenstab-Lehman K."/>
            <person name="Meyer R."/>
            <person name="Mcevoy S."/>
        </authorList>
    </citation>
    <scope>NUCLEOTIDE SEQUENCE [LARGE SCALE GENOMIC DNA]</scope>
    <source>
        <tissue evidence="1">Leaf</tissue>
    </source>
</reference>
<dbReference type="Proteomes" id="UP001408789">
    <property type="component" value="Unassembled WGS sequence"/>
</dbReference>
<evidence type="ECO:0000313" key="1">
    <source>
        <dbReference type="EMBL" id="KAK9047909.1"/>
    </source>
</evidence>
<organism evidence="1 2">
    <name type="scientific">Deinandra increscens subsp. villosa</name>
    <dbReference type="NCBI Taxonomy" id="3103831"/>
    <lineage>
        <taxon>Eukaryota</taxon>
        <taxon>Viridiplantae</taxon>
        <taxon>Streptophyta</taxon>
        <taxon>Embryophyta</taxon>
        <taxon>Tracheophyta</taxon>
        <taxon>Spermatophyta</taxon>
        <taxon>Magnoliopsida</taxon>
        <taxon>eudicotyledons</taxon>
        <taxon>Gunneridae</taxon>
        <taxon>Pentapetalae</taxon>
        <taxon>asterids</taxon>
        <taxon>campanulids</taxon>
        <taxon>Asterales</taxon>
        <taxon>Asteraceae</taxon>
        <taxon>Asteroideae</taxon>
        <taxon>Heliantheae alliance</taxon>
        <taxon>Madieae</taxon>
        <taxon>Madiinae</taxon>
        <taxon>Deinandra</taxon>
    </lineage>
</organism>
<keyword evidence="2" id="KW-1185">Reference proteome</keyword>
<sequence>LGKTSDSTQGPLVNAIEISKYLKISDGSSDGAVAASLVYAYQSLDWAHEGGDPCFPVAWSWLECNLDNELKPLASNIRVADAGRSPRWLKRKKDRGGRLARHRCGCRISRQRGGLGKWRQ</sequence>
<evidence type="ECO:0000313" key="2">
    <source>
        <dbReference type="Proteomes" id="UP001408789"/>
    </source>
</evidence>
<gene>
    <name evidence="1" type="ORF">SSX86_033129</name>
</gene>
<dbReference type="AlphaFoldDB" id="A0AAP0GH20"/>
<comment type="caution">
    <text evidence="1">The sequence shown here is derived from an EMBL/GenBank/DDBJ whole genome shotgun (WGS) entry which is preliminary data.</text>
</comment>
<proteinExistence type="predicted"/>
<dbReference type="EMBL" id="JBCNJP010020039">
    <property type="protein sequence ID" value="KAK9047909.1"/>
    <property type="molecule type" value="Genomic_DNA"/>
</dbReference>
<name>A0AAP0GH20_9ASTR</name>
<feature type="non-terminal residue" evidence="1">
    <location>
        <position position="1"/>
    </location>
</feature>